<evidence type="ECO:0000256" key="3">
    <source>
        <dbReference type="ARBA" id="ARBA00023004"/>
    </source>
</evidence>
<dbReference type="GO" id="GO:0020037">
    <property type="term" value="F:heme binding"/>
    <property type="evidence" value="ECO:0007669"/>
    <property type="project" value="InterPro"/>
</dbReference>
<reference evidence="7 8" key="1">
    <citation type="submission" date="2018-05" db="EMBL/GenBank/DDBJ databases">
        <title>Chitinophaga sp. K3CV102501T nov., isolated from isolated from a monsoon evergreen broad-leaved forest soil.</title>
        <authorList>
            <person name="Lv Y."/>
        </authorList>
    </citation>
    <scope>NUCLEOTIDE SEQUENCE [LARGE SCALE GENOMIC DNA]</scope>
    <source>
        <strain evidence="7 8">GDMCC 1.1325</strain>
    </source>
</reference>
<dbReference type="SUPFAM" id="SSF46626">
    <property type="entry name" value="Cytochrome c"/>
    <property type="match status" value="1"/>
</dbReference>
<keyword evidence="3 4" id="KW-0408">Iron</keyword>
<keyword evidence="2 4" id="KW-0479">Metal-binding</keyword>
<accession>A0A365XZE4</accession>
<evidence type="ECO:0000256" key="5">
    <source>
        <dbReference type="SAM" id="Phobius"/>
    </source>
</evidence>
<dbReference type="GO" id="GO:0009055">
    <property type="term" value="F:electron transfer activity"/>
    <property type="evidence" value="ECO:0007669"/>
    <property type="project" value="InterPro"/>
</dbReference>
<dbReference type="PROSITE" id="PS51007">
    <property type="entry name" value="CYTC"/>
    <property type="match status" value="1"/>
</dbReference>
<sequence>MLTKSSARIFFLGGTIVTFLIFIGLSWHTLSKDIPHRTHQEKLTPSVIAGKRLFEANNCMGCHTIMGEGGYYAPELTKVVERRGEAYIKVVLGSKMPWAPRGRKMVAYGFNEMQAQELYDFLKWVGEMDLNGFPPKPNYKSTINTK</sequence>
<keyword evidence="5" id="KW-0472">Membrane</keyword>
<gene>
    <name evidence="7" type="ORF">DF182_03600</name>
</gene>
<feature type="transmembrane region" description="Helical" evidence="5">
    <location>
        <begin position="9"/>
        <end position="30"/>
    </location>
</feature>
<keyword evidence="5" id="KW-1133">Transmembrane helix</keyword>
<evidence type="ECO:0000313" key="8">
    <source>
        <dbReference type="Proteomes" id="UP000253410"/>
    </source>
</evidence>
<evidence type="ECO:0000256" key="1">
    <source>
        <dbReference type="ARBA" id="ARBA00022617"/>
    </source>
</evidence>
<dbReference type="OrthoDB" id="9809720at2"/>
<feature type="domain" description="Cytochrome c" evidence="6">
    <location>
        <begin position="45"/>
        <end position="129"/>
    </location>
</feature>
<keyword evidence="1 4" id="KW-0349">Heme</keyword>
<organism evidence="7 8">
    <name type="scientific">Chitinophaga flava</name>
    <dbReference type="NCBI Taxonomy" id="2259036"/>
    <lineage>
        <taxon>Bacteria</taxon>
        <taxon>Pseudomonadati</taxon>
        <taxon>Bacteroidota</taxon>
        <taxon>Chitinophagia</taxon>
        <taxon>Chitinophagales</taxon>
        <taxon>Chitinophagaceae</taxon>
        <taxon>Chitinophaga</taxon>
    </lineage>
</organism>
<dbReference type="InterPro" id="IPR009056">
    <property type="entry name" value="Cyt_c-like_dom"/>
</dbReference>
<keyword evidence="5" id="KW-0812">Transmembrane</keyword>
<dbReference type="Proteomes" id="UP000253410">
    <property type="component" value="Unassembled WGS sequence"/>
</dbReference>
<dbReference type="AlphaFoldDB" id="A0A365XZE4"/>
<dbReference type="Gene3D" id="1.10.760.10">
    <property type="entry name" value="Cytochrome c-like domain"/>
    <property type="match status" value="1"/>
</dbReference>
<name>A0A365XZE4_9BACT</name>
<comment type="caution">
    <text evidence="7">The sequence shown here is derived from an EMBL/GenBank/DDBJ whole genome shotgun (WGS) entry which is preliminary data.</text>
</comment>
<evidence type="ECO:0000313" key="7">
    <source>
        <dbReference type="EMBL" id="RBL91703.1"/>
    </source>
</evidence>
<dbReference type="RefSeq" id="WP_113614303.1">
    <property type="nucleotide sequence ID" value="NZ_QFFJ01000001.1"/>
</dbReference>
<dbReference type="EMBL" id="QFFJ01000001">
    <property type="protein sequence ID" value="RBL91703.1"/>
    <property type="molecule type" value="Genomic_DNA"/>
</dbReference>
<dbReference type="InterPro" id="IPR036909">
    <property type="entry name" value="Cyt_c-like_dom_sf"/>
</dbReference>
<protein>
    <submittedName>
        <fullName evidence="7">Nitric oxide reductase</fullName>
    </submittedName>
</protein>
<evidence type="ECO:0000256" key="2">
    <source>
        <dbReference type="ARBA" id="ARBA00022723"/>
    </source>
</evidence>
<dbReference type="GO" id="GO:0046872">
    <property type="term" value="F:metal ion binding"/>
    <property type="evidence" value="ECO:0007669"/>
    <property type="project" value="UniProtKB-KW"/>
</dbReference>
<evidence type="ECO:0000259" key="6">
    <source>
        <dbReference type="PROSITE" id="PS51007"/>
    </source>
</evidence>
<evidence type="ECO:0000256" key="4">
    <source>
        <dbReference type="PROSITE-ProRule" id="PRU00433"/>
    </source>
</evidence>
<proteinExistence type="predicted"/>
<dbReference type="Pfam" id="PF00034">
    <property type="entry name" value="Cytochrom_C"/>
    <property type="match status" value="1"/>
</dbReference>
<keyword evidence="8" id="KW-1185">Reference proteome</keyword>